<keyword evidence="5" id="KW-1133">Transmembrane helix</keyword>
<feature type="domain" description="Signal transduction histidine kinase subgroup 3 dimerisation and phosphoacceptor" evidence="7">
    <location>
        <begin position="196"/>
        <end position="259"/>
    </location>
</feature>
<dbReference type="Gene3D" id="3.30.565.10">
    <property type="entry name" value="Histidine kinase-like ATPase, C-terminal domain"/>
    <property type="match status" value="1"/>
</dbReference>
<evidence type="ECO:0000256" key="5">
    <source>
        <dbReference type="SAM" id="Phobius"/>
    </source>
</evidence>
<reference evidence="8 9" key="1">
    <citation type="submission" date="2019-07" db="EMBL/GenBank/DDBJ databases">
        <title>Luteimonas sp. YD-1 nov., isolated from acidic soil.</title>
        <authorList>
            <person name="Zhou J."/>
        </authorList>
    </citation>
    <scope>NUCLEOTIDE SEQUENCE [LARGE SCALE GENOMIC DNA]</scope>
    <source>
        <strain evidence="8 9">YD-1</strain>
    </source>
</reference>
<dbReference type="InterPro" id="IPR003594">
    <property type="entry name" value="HATPase_dom"/>
</dbReference>
<dbReference type="OrthoDB" id="9797605at2"/>
<dbReference type="Pfam" id="PF07730">
    <property type="entry name" value="HisKA_3"/>
    <property type="match status" value="1"/>
</dbReference>
<evidence type="ECO:0000259" key="6">
    <source>
        <dbReference type="Pfam" id="PF02518"/>
    </source>
</evidence>
<dbReference type="Proteomes" id="UP000315949">
    <property type="component" value="Unassembled WGS sequence"/>
</dbReference>
<evidence type="ECO:0000256" key="4">
    <source>
        <dbReference type="SAM" id="MobiDB-lite"/>
    </source>
</evidence>
<gene>
    <name evidence="8" type="ORF">FQY79_05390</name>
</gene>
<dbReference type="CDD" id="cd16917">
    <property type="entry name" value="HATPase_UhpB-NarQ-NarX-like"/>
    <property type="match status" value="1"/>
</dbReference>
<organism evidence="8 9">
    <name type="scientific">Luteimonas wenzhouensis</name>
    <dbReference type="NCBI Taxonomy" id="2599615"/>
    <lineage>
        <taxon>Bacteria</taxon>
        <taxon>Pseudomonadati</taxon>
        <taxon>Pseudomonadota</taxon>
        <taxon>Gammaproteobacteria</taxon>
        <taxon>Lysobacterales</taxon>
        <taxon>Lysobacteraceae</taxon>
        <taxon>Luteimonas</taxon>
    </lineage>
</organism>
<dbReference type="EMBL" id="VOHE01000002">
    <property type="protein sequence ID" value="TWT20747.1"/>
    <property type="molecule type" value="Genomic_DNA"/>
</dbReference>
<keyword evidence="2 8" id="KW-0418">Kinase</keyword>
<accession>A0A5C5U413</accession>
<dbReference type="InterPro" id="IPR050482">
    <property type="entry name" value="Sensor_HK_TwoCompSys"/>
</dbReference>
<comment type="caution">
    <text evidence="8">The sequence shown here is derived from an EMBL/GenBank/DDBJ whole genome shotgun (WGS) entry which is preliminary data.</text>
</comment>
<dbReference type="PANTHER" id="PTHR24421:SF59">
    <property type="entry name" value="OXYGEN SENSOR HISTIDINE KINASE NREB"/>
    <property type="match status" value="1"/>
</dbReference>
<evidence type="ECO:0000313" key="8">
    <source>
        <dbReference type="EMBL" id="TWT20747.1"/>
    </source>
</evidence>
<keyword evidence="9" id="KW-1185">Reference proteome</keyword>
<evidence type="ECO:0000256" key="3">
    <source>
        <dbReference type="ARBA" id="ARBA00023012"/>
    </source>
</evidence>
<evidence type="ECO:0000256" key="1">
    <source>
        <dbReference type="ARBA" id="ARBA00022679"/>
    </source>
</evidence>
<feature type="transmembrane region" description="Helical" evidence="5">
    <location>
        <begin position="41"/>
        <end position="60"/>
    </location>
</feature>
<name>A0A5C5U413_9GAMM</name>
<feature type="transmembrane region" description="Helical" evidence="5">
    <location>
        <begin position="10"/>
        <end position="29"/>
    </location>
</feature>
<dbReference type="InterPro" id="IPR011712">
    <property type="entry name" value="Sig_transdc_His_kin_sub3_dim/P"/>
</dbReference>
<evidence type="ECO:0000313" key="9">
    <source>
        <dbReference type="Proteomes" id="UP000315949"/>
    </source>
</evidence>
<dbReference type="Pfam" id="PF02518">
    <property type="entry name" value="HATPase_c"/>
    <property type="match status" value="1"/>
</dbReference>
<evidence type="ECO:0000256" key="2">
    <source>
        <dbReference type="ARBA" id="ARBA00022777"/>
    </source>
</evidence>
<dbReference type="InterPro" id="IPR036890">
    <property type="entry name" value="HATPase_C_sf"/>
</dbReference>
<dbReference type="AlphaFoldDB" id="A0A5C5U413"/>
<keyword evidence="5" id="KW-0812">Transmembrane</keyword>
<proteinExistence type="predicted"/>
<protein>
    <submittedName>
        <fullName evidence="8">Sensor histidine kinase</fullName>
    </submittedName>
</protein>
<keyword evidence="3" id="KW-0902">Two-component regulatory system</keyword>
<keyword evidence="1" id="KW-0808">Transferase</keyword>
<dbReference type="SUPFAM" id="SSF55874">
    <property type="entry name" value="ATPase domain of HSP90 chaperone/DNA topoisomerase II/histidine kinase"/>
    <property type="match status" value="1"/>
</dbReference>
<feature type="region of interest" description="Disordered" evidence="4">
    <location>
        <begin position="389"/>
        <end position="420"/>
    </location>
</feature>
<sequence>MLSRLDHARLLRYAGLFTWAVIVLPLWLISRPVEDGEAASIGAGWPAWIAWAIFGFGFAWLSRALDSRRVNLADYVLLALMIGSAVALSYYSNSGLGVLLLMVAACVLPWLLPLPASIAVLVLSEIVVIPVYTRALGFMWFEAVMQSVLYAGFTCFVFATGYVARQQVLARDEQRRLNAELRATRALLAESVRVNERTRISRELHDLLGHHLTALSLNLEVAHHLVSGQAQEHVTQAHTLAKLLLSDVREAVSRLREDDAIDMRATLLPLADNVPGLRIDMDMPLTFLVDDPERAHVLLRCTQEIITNAVRHAEATLLRLRYSFDGDAVTLEARDDGRGAEVAVAGNGLRGMRERLAAYGGVLEIETAPGSGFTVRLRLPMDGAVLAHDEGADAGPATAPPQDRAPGEGGAPRHHPLEVP</sequence>
<feature type="transmembrane region" description="Helical" evidence="5">
    <location>
        <begin position="147"/>
        <end position="164"/>
    </location>
</feature>
<dbReference type="GO" id="GO:0046983">
    <property type="term" value="F:protein dimerization activity"/>
    <property type="evidence" value="ECO:0007669"/>
    <property type="project" value="InterPro"/>
</dbReference>
<feature type="transmembrane region" description="Helical" evidence="5">
    <location>
        <begin position="72"/>
        <end position="90"/>
    </location>
</feature>
<dbReference type="GO" id="GO:0016020">
    <property type="term" value="C:membrane"/>
    <property type="evidence" value="ECO:0007669"/>
    <property type="project" value="InterPro"/>
</dbReference>
<keyword evidence="5" id="KW-0472">Membrane</keyword>
<evidence type="ECO:0000259" key="7">
    <source>
        <dbReference type="Pfam" id="PF07730"/>
    </source>
</evidence>
<dbReference type="PANTHER" id="PTHR24421">
    <property type="entry name" value="NITRATE/NITRITE SENSOR PROTEIN NARX-RELATED"/>
    <property type="match status" value="1"/>
</dbReference>
<dbReference type="Gene3D" id="1.20.5.1930">
    <property type="match status" value="1"/>
</dbReference>
<dbReference type="GO" id="GO:0000155">
    <property type="term" value="F:phosphorelay sensor kinase activity"/>
    <property type="evidence" value="ECO:0007669"/>
    <property type="project" value="InterPro"/>
</dbReference>
<feature type="domain" description="Histidine kinase/HSP90-like ATPase" evidence="6">
    <location>
        <begin position="298"/>
        <end position="382"/>
    </location>
</feature>